<sequence>MVVVEHSLDAEVAVVWALSHAVGHSHRECNVLLQVLEPFSRSSIISSKTSVLYRAGKPGLRDDEVLQSMRAMCKSRRPISLKIEVVTVKGEKKKLPLMLEEAKRQEKAAAAGYVAGRWCGGSGRKRKRAALPTI</sequence>
<dbReference type="Proteomes" id="UP001346149">
    <property type="component" value="Unassembled WGS sequence"/>
</dbReference>
<comment type="caution">
    <text evidence="1">The sequence shown here is derived from an EMBL/GenBank/DDBJ whole genome shotgun (WGS) entry which is preliminary data.</text>
</comment>
<proteinExistence type="predicted"/>
<protein>
    <submittedName>
        <fullName evidence="1">Uncharacterized protein</fullName>
    </submittedName>
</protein>
<organism evidence="1 2">
    <name type="scientific">Trapa natans</name>
    <name type="common">Water chestnut</name>
    <dbReference type="NCBI Taxonomy" id="22666"/>
    <lineage>
        <taxon>Eukaryota</taxon>
        <taxon>Viridiplantae</taxon>
        <taxon>Streptophyta</taxon>
        <taxon>Embryophyta</taxon>
        <taxon>Tracheophyta</taxon>
        <taxon>Spermatophyta</taxon>
        <taxon>Magnoliopsida</taxon>
        <taxon>eudicotyledons</taxon>
        <taxon>Gunneridae</taxon>
        <taxon>Pentapetalae</taxon>
        <taxon>rosids</taxon>
        <taxon>malvids</taxon>
        <taxon>Myrtales</taxon>
        <taxon>Lythraceae</taxon>
        <taxon>Trapa</taxon>
    </lineage>
</organism>
<dbReference type="EMBL" id="JAXQNO010000017">
    <property type="protein sequence ID" value="KAK4778452.1"/>
    <property type="molecule type" value="Genomic_DNA"/>
</dbReference>
<reference evidence="1 2" key="1">
    <citation type="journal article" date="2023" name="Hortic Res">
        <title>Pangenome of water caltrop reveals structural variations and asymmetric subgenome divergence after allopolyploidization.</title>
        <authorList>
            <person name="Zhang X."/>
            <person name="Chen Y."/>
            <person name="Wang L."/>
            <person name="Yuan Y."/>
            <person name="Fang M."/>
            <person name="Shi L."/>
            <person name="Lu R."/>
            <person name="Comes H.P."/>
            <person name="Ma Y."/>
            <person name="Chen Y."/>
            <person name="Huang G."/>
            <person name="Zhou Y."/>
            <person name="Zheng Z."/>
            <person name="Qiu Y."/>
        </authorList>
    </citation>
    <scope>NUCLEOTIDE SEQUENCE [LARGE SCALE GENOMIC DNA]</scope>
    <source>
        <strain evidence="1">F231</strain>
    </source>
</reference>
<gene>
    <name evidence="1" type="ORF">SAY86_005980</name>
</gene>
<keyword evidence="2" id="KW-1185">Reference proteome</keyword>
<dbReference type="PANTHER" id="PTHR47000:SF3">
    <property type="entry name" value="ADENINE NUCLEOTIDE ALPHA HYDROLASES-LIKE SUPERFAMILY PROTEIN"/>
    <property type="match status" value="1"/>
</dbReference>
<evidence type="ECO:0000313" key="1">
    <source>
        <dbReference type="EMBL" id="KAK4778452.1"/>
    </source>
</evidence>
<evidence type="ECO:0000313" key="2">
    <source>
        <dbReference type="Proteomes" id="UP001346149"/>
    </source>
</evidence>
<accession>A0AAN7L2W6</accession>
<name>A0AAN7L2W6_TRANT</name>
<dbReference type="PANTHER" id="PTHR47000">
    <property type="entry name" value="ADENINE NUCLEOTIDE ALPHA HYDROLASES-LIKE SUPERFAMILY PROTEIN"/>
    <property type="match status" value="1"/>
</dbReference>
<dbReference type="AlphaFoldDB" id="A0AAN7L2W6"/>